<evidence type="ECO:0000256" key="1">
    <source>
        <dbReference type="SAM" id="MobiDB-lite"/>
    </source>
</evidence>
<feature type="signal peptide" evidence="2">
    <location>
        <begin position="1"/>
        <end position="25"/>
    </location>
</feature>
<feature type="region of interest" description="Disordered" evidence="1">
    <location>
        <begin position="220"/>
        <end position="244"/>
    </location>
</feature>
<dbReference type="EMBL" id="CATQJA010002657">
    <property type="protein sequence ID" value="CAJ0579920.1"/>
    <property type="molecule type" value="Genomic_DNA"/>
</dbReference>
<sequence length="598" mass="66183">MNPSSTNNPRALLVLFVGLVISVSATSDVFSCFLLFTNHYLQKSGTMTIGNLSTVDACLDRCLQADNLKLLKCRSVMWRRDTGDCVLSRHSKDDRPASFRVAPKLEVDFYENLCTNGKVRVVRRVLDDENPSETAEFATDKEFGRTTMRVRDSEFAVDDKTGLVTQPFTSGTAQLTKQTRATADPVFTTPAHNVFGKRRRAKVFSFALTTPSAPTTRAFVEEPVSRSTPSPRSPIPSPSASPLGDVNANMQPIHPIVVTSPLNRTALVNNIWSSSADRAPTNFFAKQDQFYRAPKVRGSVLLVPDSQAPPTRAPVFFEAIVPAMRPIRPGPVTRHYYRPENRAAPTPVPATSLESEHMVDSDPLVSQRTAAVVSPDFRATINPIPTRAPTLTGRELADAPCFLKFSRRALAGFEQKTTNATQLRDCLISCLYSTDFFCASVNFDATRKICIQSGGSATLANVTLLPSRNMDYYENVCPPPPAQAAEKTPLSLKVLSRCMTPIVHTMLAELDASIVSNVDSLEECQSECLRARWRRARVCSAINWVPATRGCMLFAPMYDRQLLTYSPHATFFMNLCTDENFDAPPGHTHDDYYEDFAQ</sequence>
<dbReference type="AlphaFoldDB" id="A0AA36GC08"/>
<dbReference type="InterPro" id="IPR052774">
    <property type="entry name" value="Celegans_DevNeuronal_Protein"/>
</dbReference>
<keyword evidence="2" id="KW-0732">Signal</keyword>
<feature type="domain" description="Apple" evidence="3">
    <location>
        <begin position="498"/>
        <end position="576"/>
    </location>
</feature>
<keyword evidence="5" id="KW-1185">Reference proteome</keyword>
<organism evidence="4 5">
    <name type="scientific">Mesorhabditis spiculigera</name>
    <dbReference type="NCBI Taxonomy" id="96644"/>
    <lineage>
        <taxon>Eukaryota</taxon>
        <taxon>Metazoa</taxon>
        <taxon>Ecdysozoa</taxon>
        <taxon>Nematoda</taxon>
        <taxon>Chromadorea</taxon>
        <taxon>Rhabditida</taxon>
        <taxon>Rhabditina</taxon>
        <taxon>Rhabditomorpha</taxon>
        <taxon>Rhabditoidea</taxon>
        <taxon>Rhabditidae</taxon>
        <taxon>Mesorhabditinae</taxon>
        <taxon>Mesorhabditis</taxon>
    </lineage>
</organism>
<evidence type="ECO:0000313" key="5">
    <source>
        <dbReference type="Proteomes" id="UP001177023"/>
    </source>
</evidence>
<evidence type="ECO:0000313" key="4">
    <source>
        <dbReference type="EMBL" id="CAJ0579920.1"/>
    </source>
</evidence>
<evidence type="ECO:0000259" key="3">
    <source>
        <dbReference type="PROSITE" id="PS50948"/>
    </source>
</evidence>
<feature type="domain" description="Apple" evidence="3">
    <location>
        <begin position="401"/>
        <end position="477"/>
    </location>
</feature>
<evidence type="ECO:0000256" key="2">
    <source>
        <dbReference type="SAM" id="SignalP"/>
    </source>
</evidence>
<dbReference type="Pfam" id="PF00024">
    <property type="entry name" value="PAN_1"/>
    <property type="match status" value="3"/>
</dbReference>
<dbReference type="GO" id="GO:0009653">
    <property type="term" value="P:anatomical structure morphogenesis"/>
    <property type="evidence" value="ECO:0007669"/>
    <property type="project" value="TreeGrafter"/>
</dbReference>
<dbReference type="Proteomes" id="UP001177023">
    <property type="component" value="Unassembled WGS sequence"/>
</dbReference>
<dbReference type="CDD" id="cd01099">
    <property type="entry name" value="PAN_AP_HGF"/>
    <property type="match status" value="2"/>
</dbReference>
<name>A0AA36GC08_9BILA</name>
<feature type="chain" id="PRO_5041463438" description="Apple domain-containing protein" evidence="2">
    <location>
        <begin position="26"/>
        <end position="598"/>
    </location>
</feature>
<accession>A0AA36GC08</accession>
<feature type="non-terminal residue" evidence="4">
    <location>
        <position position="1"/>
    </location>
</feature>
<dbReference type="InterPro" id="IPR003609">
    <property type="entry name" value="Pan_app"/>
</dbReference>
<dbReference type="SUPFAM" id="SSF57414">
    <property type="entry name" value="Hairpin loop containing domain-like"/>
    <property type="match status" value="3"/>
</dbReference>
<reference evidence="4" key="1">
    <citation type="submission" date="2023-06" db="EMBL/GenBank/DDBJ databases">
        <authorList>
            <person name="Delattre M."/>
        </authorList>
    </citation>
    <scope>NUCLEOTIDE SEQUENCE</scope>
    <source>
        <strain evidence="4">AF72</strain>
    </source>
</reference>
<comment type="caution">
    <text evidence="4">The sequence shown here is derived from an EMBL/GenBank/DDBJ whole genome shotgun (WGS) entry which is preliminary data.</text>
</comment>
<gene>
    <name evidence="4" type="ORF">MSPICULIGERA_LOCUS18123</name>
</gene>
<protein>
    <recommendedName>
        <fullName evidence="3">Apple domain-containing protein</fullName>
    </recommendedName>
</protein>
<dbReference type="PANTHER" id="PTHR47327">
    <property type="entry name" value="FI18240P1-RELATED"/>
    <property type="match status" value="1"/>
</dbReference>
<dbReference type="SMART" id="SM00473">
    <property type="entry name" value="PAN_AP"/>
    <property type="match status" value="3"/>
</dbReference>
<dbReference type="Gene3D" id="3.50.4.10">
    <property type="entry name" value="Hepatocyte Growth Factor"/>
    <property type="match status" value="2"/>
</dbReference>
<dbReference type="PROSITE" id="PS50948">
    <property type="entry name" value="PAN"/>
    <property type="match status" value="3"/>
</dbReference>
<proteinExistence type="predicted"/>
<feature type="domain" description="Apple" evidence="3">
    <location>
        <begin position="32"/>
        <end position="114"/>
    </location>
</feature>
<dbReference type="PANTHER" id="PTHR47327:SF15">
    <property type="entry name" value="APPLE DOMAIN-CONTAINING PROTEIN"/>
    <property type="match status" value="1"/>
</dbReference>